<reference evidence="20" key="2">
    <citation type="submission" date="2014-06" db="EMBL/GenBank/DDBJ databases">
        <title>The complete genome of Blastobotrys (Arxula) adeninivorans LS3 - a yeast of biotechnological interest.</title>
        <authorList>
            <person name="Kunze G."/>
            <person name="Gaillardin C."/>
            <person name="Czernicka M."/>
            <person name="Durrens P."/>
            <person name="Martin T."/>
            <person name="Boer E."/>
            <person name="Gabaldon T."/>
            <person name="Cruz J."/>
            <person name="Talla E."/>
            <person name="Marck C."/>
            <person name="Goffeau A."/>
            <person name="Barbe V."/>
            <person name="Baret P."/>
            <person name="Baronian K."/>
            <person name="Beier S."/>
            <person name="Bleykasten C."/>
            <person name="Bode R."/>
            <person name="Casaregola S."/>
            <person name="Despons L."/>
            <person name="Fairhead C."/>
            <person name="Giersberg M."/>
            <person name="Gierski P."/>
            <person name="Hahnel U."/>
            <person name="Hartmann A."/>
            <person name="Jankowska D."/>
            <person name="Jubin C."/>
            <person name="Jung P."/>
            <person name="Lafontaine I."/>
            <person name="Leh-Louis V."/>
            <person name="Lemaire M."/>
            <person name="Marcet-Houben M."/>
            <person name="Mascher M."/>
            <person name="Morel G."/>
            <person name="Richard G.-F."/>
            <person name="Riechen J."/>
            <person name="Sacerdot C."/>
            <person name="Sarkar A."/>
            <person name="Savel G."/>
            <person name="Schacherer J."/>
            <person name="Sherman D."/>
            <person name="Straub M.-L."/>
            <person name="Stein N."/>
            <person name="Thierry A."/>
            <person name="Trautwein-Schult A."/>
            <person name="Westhof E."/>
            <person name="Worch S."/>
            <person name="Dujon B."/>
            <person name="Souciet J.-L."/>
            <person name="Wincker P."/>
            <person name="Scholz U."/>
            <person name="Neuveglise N."/>
        </authorList>
    </citation>
    <scope>NUCLEOTIDE SEQUENCE</scope>
    <source>
        <strain evidence="20">LS3</strain>
    </source>
</reference>
<evidence type="ECO:0000256" key="11">
    <source>
        <dbReference type="ARBA" id="ARBA00023015"/>
    </source>
</evidence>
<dbReference type="GO" id="GO:0005737">
    <property type="term" value="C:cytoplasm"/>
    <property type="evidence" value="ECO:0007669"/>
    <property type="project" value="UniProtKB-SubCell"/>
</dbReference>
<dbReference type="GO" id="GO:0005694">
    <property type="term" value="C:chromosome"/>
    <property type="evidence" value="ECO:0007669"/>
    <property type="project" value="UniProtKB-SubCell"/>
</dbReference>
<reference evidence="20" key="1">
    <citation type="submission" date="2014-02" db="EMBL/GenBank/DDBJ databases">
        <authorList>
            <person name="Genoscope - CEA"/>
        </authorList>
    </citation>
    <scope>NUCLEOTIDE SEQUENCE</scope>
    <source>
        <strain evidence="20">LS3</strain>
    </source>
</reference>
<dbReference type="EC" id="3.5.1.98" evidence="14"/>
<dbReference type="GO" id="GO:0141221">
    <property type="term" value="F:histone deacetylase activity, hydrolytic mechanism"/>
    <property type="evidence" value="ECO:0007669"/>
    <property type="project" value="UniProtKB-EC"/>
</dbReference>
<evidence type="ECO:0000256" key="18">
    <source>
        <dbReference type="SAM" id="MobiDB-lite"/>
    </source>
</evidence>
<evidence type="ECO:0000259" key="19">
    <source>
        <dbReference type="Pfam" id="PF00850"/>
    </source>
</evidence>
<keyword evidence="10 14" id="KW-0156">Chromatin regulator</keyword>
<dbReference type="AlphaFoldDB" id="A0A060TEQ7"/>
<evidence type="ECO:0000256" key="13">
    <source>
        <dbReference type="ARBA" id="ARBA00023242"/>
    </source>
</evidence>
<comment type="catalytic activity">
    <reaction evidence="14">
        <text>N(6)-acetyl-L-lysyl-[histone] + H2O = L-lysyl-[histone] + acetate</text>
        <dbReference type="Rhea" id="RHEA:58196"/>
        <dbReference type="Rhea" id="RHEA-COMP:9845"/>
        <dbReference type="Rhea" id="RHEA-COMP:11338"/>
        <dbReference type="ChEBI" id="CHEBI:15377"/>
        <dbReference type="ChEBI" id="CHEBI:29969"/>
        <dbReference type="ChEBI" id="CHEBI:30089"/>
        <dbReference type="ChEBI" id="CHEBI:61930"/>
        <dbReference type="EC" id="3.5.1.98"/>
    </reaction>
</comment>
<keyword evidence="8 17" id="KW-0479">Metal-binding</keyword>
<comment type="cofactor">
    <cofactor evidence="1">
        <name>a divalent metal cation</name>
        <dbReference type="ChEBI" id="CHEBI:60240"/>
    </cofactor>
</comment>
<protein>
    <recommendedName>
        <fullName evidence="14">Histone deacetylase</fullName>
        <ecNumber evidence="14">3.5.1.98</ecNumber>
    </recommendedName>
</protein>
<feature type="binding site" evidence="16">
    <location>
        <position position="110"/>
    </location>
    <ligand>
        <name>substrate</name>
    </ligand>
</feature>
<feature type="region of interest" description="Disordered" evidence="18">
    <location>
        <begin position="77"/>
        <end position="101"/>
    </location>
</feature>
<evidence type="ECO:0000256" key="12">
    <source>
        <dbReference type="ARBA" id="ARBA00023163"/>
    </source>
</evidence>
<dbReference type="PANTHER" id="PTHR10625">
    <property type="entry name" value="HISTONE DEACETYLASE HDAC1-RELATED"/>
    <property type="match status" value="1"/>
</dbReference>
<evidence type="ECO:0000256" key="8">
    <source>
        <dbReference type="ARBA" id="ARBA00022723"/>
    </source>
</evidence>
<proteinExistence type="inferred from homology"/>
<dbReference type="InterPro" id="IPR000286">
    <property type="entry name" value="HDACs"/>
</dbReference>
<organism evidence="20">
    <name type="scientific">Blastobotrys adeninivorans</name>
    <name type="common">Yeast</name>
    <name type="synonym">Arxula adeninivorans</name>
    <dbReference type="NCBI Taxonomy" id="409370"/>
    <lineage>
        <taxon>Eukaryota</taxon>
        <taxon>Fungi</taxon>
        <taxon>Dikarya</taxon>
        <taxon>Ascomycota</taxon>
        <taxon>Saccharomycotina</taxon>
        <taxon>Dipodascomycetes</taxon>
        <taxon>Dipodascales</taxon>
        <taxon>Trichomonascaceae</taxon>
        <taxon>Blastobotrys</taxon>
    </lineage>
</organism>
<evidence type="ECO:0000256" key="4">
    <source>
        <dbReference type="ARBA" id="ARBA00004496"/>
    </source>
</evidence>
<dbReference type="PRINTS" id="PR01270">
    <property type="entry name" value="HDASUPER"/>
</dbReference>
<keyword evidence="7" id="KW-0678">Repressor</keyword>
<dbReference type="GO" id="GO:0046872">
    <property type="term" value="F:metal ion binding"/>
    <property type="evidence" value="ECO:0007669"/>
    <property type="project" value="UniProtKB-KW"/>
</dbReference>
<feature type="binding site" evidence="16">
    <location>
        <position position="324"/>
    </location>
    <ligand>
        <name>substrate</name>
    </ligand>
</feature>
<dbReference type="GO" id="GO:0031507">
    <property type="term" value="P:heterochromatin formation"/>
    <property type="evidence" value="ECO:0007669"/>
    <property type="project" value="TreeGrafter"/>
</dbReference>
<feature type="binding site" evidence="16">
    <location>
        <position position="169"/>
    </location>
    <ligand>
        <name>substrate</name>
    </ligand>
</feature>
<keyword evidence="12 14" id="KW-0804">Transcription</keyword>
<accession>A0A060TEQ7</accession>
<dbReference type="InterPro" id="IPR003084">
    <property type="entry name" value="HDAC_I/II"/>
</dbReference>
<dbReference type="Gene3D" id="3.40.800.20">
    <property type="entry name" value="Histone deacetylase domain"/>
    <property type="match status" value="1"/>
</dbReference>
<evidence type="ECO:0000313" key="20">
    <source>
        <dbReference type="EMBL" id="CDP37362.1"/>
    </source>
</evidence>
<dbReference type="InterPro" id="IPR023696">
    <property type="entry name" value="Ureohydrolase_dom_sf"/>
</dbReference>
<gene>
    <name evidence="20" type="ORF">GNLVRS02_ARAD1D09768g</name>
</gene>
<keyword evidence="13 14" id="KW-0539">Nucleus</keyword>
<dbReference type="SUPFAM" id="SSF52768">
    <property type="entry name" value="Arginase/deacetylase"/>
    <property type="match status" value="1"/>
</dbReference>
<comment type="subcellular location">
    <subcellularLocation>
        <location evidence="3">Chromosome</location>
    </subcellularLocation>
    <subcellularLocation>
        <location evidence="4">Cytoplasm</location>
    </subcellularLocation>
    <subcellularLocation>
        <location evidence="2 14">Nucleus</location>
    </subcellularLocation>
</comment>
<keyword evidence="5" id="KW-0158">Chromosome</keyword>
<evidence type="ECO:0000256" key="9">
    <source>
        <dbReference type="ARBA" id="ARBA00022801"/>
    </source>
</evidence>
<evidence type="ECO:0000256" key="5">
    <source>
        <dbReference type="ARBA" id="ARBA00022454"/>
    </source>
</evidence>
<comment type="similarity">
    <text evidence="14">Belongs to the histone deacetylase family. HD Type 1 subfamily.</text>
</comment>
<evidence type="ECO:0000256" key="7">
    <source>
        <dbReference type="ARBA" id="ARBA00022491"/>
    </source>
</evidence>
<feature type="binding site" evidence="17">
    <location>
        <position position="285"/>
    </location>
    <ligand>
        <name>a divalent metal cation</name>
        <dbReference type="ChEBI" id="CHEBI:60240"/>
    </ligand>
</feature>
<evidence type="ECO:0000256" key="15">
    <source>
        <dbReference type="PIRSR" id="PIRSR037913-1"/>
    </source>
</evidence>
<dbReference type="Pfam" id="PF00850">
    <property type="entry name" value="Hist_deacetyl"/>
    <property type="match status" value="1"/>
</dbReference>
<keyword evidence="9 14" id="KW-0378">Hydrolase</keyword>
<feature type="binding site" evidence="17">
    <location>
        <position position="198"/>
    </location>
    <ligand>
        <name>a divalent metal cation</name>
        <dbReference type="ChEBI" id="CHEBI:60240"/>
    </ligand>
</feature>
<evidence type="ECO:0000256" key="2">
    <source>
        <dbReference type="ARBA" id="ARBA00004123"/>
    </source>
</evidence>
<keyword evidence="6" id="KW-0963">Cytoplasm</keyword>
<evidence type="ECO:0000256" key="10">
    <source>
        <dbReference type="ARBA" id="ARBA00022853"/>
    </source>
</evidence>
<evidence type="ECO:0000256" key="16">
    <source>
        <dbReference type="PIRSR" id="PIRSR037913-2"/>
    </source>
</evidence>
<name>A0A060TEQ7_BLAAD</name>
<keyword evidence="11 14" id="KW-0805">Transcription regulation</keyword>
<dbReference type="PANTHER" id="PTHR10625:SF14">
    <property type="entry name" value="HISTONE DEACETYLASE 8"/>
    <property type="match status" value="1"/>
</dbReference>
<dbReference type="PIRSF" id="PIRSF037913">
    <property type="entry name" value="His_deacetylse_1"/>
    <property type="match status" value="1"/>
</dbReference>
<evidence type="ECO:0000256" key="1">
    <source>
        <dbReference type="ARBA" id="ARBA00001968"/>
    </source>
</evidence>
<dbReference type="EMBL" id="HG937694">
    <property type="protein sequence ID" value="CDP37362.1"/>
    <property type="molecule type" value="Genomic_DNA"/>
</dbReference>
<evidence type="ECO:0000256" key="14">
    <source>
        <dbReference type="PIRNR" id="PIRNR037913"/>
    </source>
</evidence>
<dbReference type="PhylomeDB" id="A0A060TEQ7"/>
<dbReference type="GO" id="GO:0005634">
    <property type="term" value="C:nucleus"/>
    <property type="evidence" value="ECO:0007669"/>
    <property type="project" value="UniProtKB-SubCell"/>
</dbReference>
<evidence type="ECO:0000256" key="17">
    <source>
        <dbReference type="PIRSR" id="PIRSR037913-3"/>
    </source>
</evidence>
<feature type="domain" description="Histone deacetylase" evidence="19">
    <location>
        <begin position="21"/>
        <end position="339"/>
    </location>
</feature>
<evidence type="ECO:0000256" key="6">
    <source>
        <dbReference type="ARBA" id="ARBA00022490"/>
    </source>
</evidence>
<evidence type="ECO:0000256" key="3">
    <source>
        <dbReference type="ARBA" id="ARBA00004286"/>
    </source>
</evidence>
<feature type="binding site" evidence="17">
    <location>
        <position position="196"/>
    </location>
    <ligand>
        <name>a divalent metal cation</name>
        <dbReference type="ChEBI" id="CHEBI:60240"/>
    </ligand>
</feature>
<feature type="active site" description="Proton acceptor" evidence="15">
    <location>
        <position position="161"/>
    </location>
</feature>
<dbReference type="InterPro" id="IPR023801">
    <property type="entry name" value="His_deacetylse_dom"/>
</dbReference>
<sequence>MTRLVGYAYSKELIESADLLPSNKLRASRVHGLVCAFGLDSKCTIIPPVEITSRDLTKYHHRDYVTFLQTAEERDELLSASSGSEHEEKSDEETESSRPTKRTKYGLEYDCPVFSGLWTYIQQVAGASVACAEFLIDNHPSDVYGESSVPVAINWTGGRHHARKMSSSGFCYVNDAVLAIIRLRTKYDKVMYIDLDLHHGDGVEAAFASSKKVLTVSVHRYDRGFFPGTGSANDRGKGMGEGYAVNIPTDRGLSDSSFVSLFDSRIEELKKWFGPDAVVVTCGCDGLTRDKHKEWNLTFKGFDRVVKSVLDWHVPTILLGGGGYHHLDAARCWTYLTATAIGDDSRHHWQEIPDHNYLSEYSKDMFEFWVDEHYGKMKDENLQSTAAGGQSEKTANEDKV</sequence>
<dbReference type="InterPro" id="IPR037138">
    <property type="entry name" value="His_deacetylse_dom_sf"/>
</dbReference>